<evidence type="ECO:0000256" key="1">
    <source>
        <dbReference type="ARBA" id="ARBA00023284"/>
    </source>
</evidence>
<dbReference type="InterPro" id="IPR017937">
    <property type="entry name" value="Thioredoxin_CS"/>
</dbReference>
<name>A0A4Y3IKF2_9VIBR</name>
<dbReference type="InterPro" id="IPR000866">
    <property type="entry name" value="AhpC/TSA"/>
</dbReference>
<dbReference type="InterPro" id="IPR050553">
    <property type="entry name" value="Thioredoxin_ResA/DsbE_sf"/>
</dbReference>
<dbReference type="CDD" id="cd03011">
    <property type="entry name" value="TlpA_like_ScsD_MtbDsbE"/>
    <property type="match status" value="1"/>
</dbReference>
<protein>
    <submittedName>
        <fullName evidence="4">Protein disulfide oxidoreductase</fullName>
    </submittedName>
</protein>
<accession>A0A4Y3IKF2</accession>
<keyword evidence="5" id="KW-1185">Reference proteome</keyword>
<keyword evidence="2" id="KW-1133">Transmembrane helix</keyword>
<dbReference type="InterPro" id="IPR013766">
    <property type="entry name" value="Thioredoxin_domain"/>
</dbReference>
<keyword evidence="2" id="KW-0472">Membrane</keyword>
<dbReference type="EMBL" id="BJLH01000004">
    <property type="protein sequence ID" value="GEA59817.1"/>
    <property type="molecule type" value="Genomic_DNA"/>
</dbReference>
<keyword evidence="1" id="KW-0676">Redox-active center</keyword>
<organism evidence="4 5">
    <name type="scientific">Vibrio comitans NBRC 102076</name>
    <dbReference type="NCBI Taxonomy" id="1219078"/>
    <lineage>
        <taxon>Bacteria</taxon>
        <taxon>Pseudomonadati</taxon>
        <taxon>Pseudomonadota</taxon>
        <taxon>Gammaproteobacteria</taxon>
        <taxon>Vibrionales</taxon>
        <taxon>Vibrionaceae</taxon>
        <taxon>Vibrio</taxon>
    </lineage>
</organism>
<dbReference type="RefSeq" id="WP_141269961.1">
    <property type="nucleotide sequence ID" value="NZ_BJLH01000004.1"/>
</dbReference>
<dbReference type="PROSITE" id="PS00194">
    <property type="entry name" value="THIOREDOXIN_1"/>
    <property type="match status" value="1"/>
</dbReference>
<sequence>MKNVLNLIKKSLIYILLFTVISVAVDLWRTRDFTSSQSPTTQATALSGNNIDLNALSQDKPVVVYFWATWCGACKFVTPTINWLSQYYDVVAISASSGEARRVQAFINSHDYHFENINDPRSQISSRWNLRVTPTIAIVENGEIKNITTGITTPIGLLARLWLL</sequence>
<dbReference type="PANTHER" id="PTHR42852:SF17">
    <property type="entry name" value="THIOREDOXIN-LIKE PROTEIN HI_1115"/>
    <property type="match status" value="1"/>
</dbReference>
<gene>
    <name evidence="4" type="ORF">VCO01S_10100</name>
</gene>
<dbReference type="AlphaFoldDB" id="A0A4Y3IKF2"/>
<dbReference type="Proteomes" id="UP000318242">
    <property type="component" value="Unassembled WGS sequence"/>
</dbReference>
<proteinExistence type="predicted"/>
<feature type="domain" description="Thioredoxin" evidence="3">
    <location>
        <begin position="32"/>
        <end position="164"/>
    </location>
</feature>
<evidence type="ECO:0000256" key="2">
    <source>
        <dbReference type="SAM" id="Phobius"/>
    </source>
</evidence>
<dbReference type="InterPro" id="IPR036249">
    <property type="entry name" value="Thioredoxin-like_sf"/>
</dbReference>
<dbReference type="GO" id="GO:0015036">
    <property type="term" value="F:disulfide oxidoreductase activity"/>
    <property type="evidence" value="ECO:0007669"/>
    <property type="project" value="UniProtKB-ARBA"/>
</dbReference>
<comment type="caution">
    <text evidence="4">The sequence shown here is derived from an EMBL/GenBank/DDBJ whole genome shotgun (WGS) entry which is preliminary data.</text>
</comment>
<keyword evidence="2" id="KW-0812">Transmembrane</keyword>
<dbReference type="Gene3D" id="3.40.30.10">
    <property type="entry name" value="Glutaredoxin"/>
    <property type="match status" value="1"/>
</dbReference>
<dbReference type="SUPFAM" id="SSF52833">
    <property type="entry name" value="Thioredoxin-like"/>
    <property type="match status" value="1"/>
</dbReference>
<evidence type="ECO:0000313" key="4">
    <source>
        <dbReference type="EMBL" id="GEA59817.1"/>
    </source>
</evidence>
<feature type="transmembrane region" description="Helical" evidence="2">
    <location>
        <begin position="12"/>
        <end position="28"/>
    </location>
</feature>
<reference evidence="4 5" key="1">
    <citation type="submission" date="2019-06" db="EMBL/GenBank/DDBJ databases">
        <title>Whole genome shotgun sequence of Vibrio comitans NBRC 102076.</title>
        <authorList>
            <person name="Hosoyama A."/>
            <person name="Uohara A."/>
            <person name="Ohji S."/>
            <person name="Ichikawa N."/>
        </authorList>
    </citation>
    <scope>NUCLEOTIDE SEQUENCE [LARGE SCALE GENOMIC DNA]</scope>
    <source>
        <strain evidence="4 5">NBRC 102076</strain>
    </source>
</reference>
<dbReference type="PANTHER" id="PTHR42852">
    <property type="entry name" value="THIOL:DISULFIDE INTERCHANGE PROTEIN DSBE"/>
    <property type="match status" value="1"/>
</dbReference>
<evidence type="ECO:0000259" key="3">
    <source>
        <dbReference type="PROSITE" id="PS51352"/>
    </source>
</evidence>
<dbReference type="OrthoDB" id="9796554at2"/>
<dbReference type="Pfam" id="PF00578">
    <property type="entry name" value="AhpC-TSA"/>
    <property type="match status" value="1"/>
</dbReference>
<dbReference type="PROSITE" id="PS51352">
    <property type="entry name" value="THIOREDOXIN_2"/>
    <property type="match status" value="1"/>
</dbReference>
<dbReference type="GO" id="GO:0016209">
    <property type="term" value="F:antioxidant activity"/>
    <property type="evidence" value="ECO:0007669"/>
    <property type="project" value="InterPro"/>
</dbReference>
<evidence type="ECO:0000313" key="5">
    <source>
        <dbReference type="Proteomes" id="UP000318242"/>
    </source>
</evidence>